<comment type="catalytic activity">
    <reaction evidence="18">
        <text>N(6)-methyl-ATP + H2O = N(6)-methyl-AMP + diphosphate + H(+)</text>
        <dbReference type="Rhea" id="RHEA:67608"/>
        <dbReference type="ChEBI" id="CHEBI:15377"/>
        <dbReference type="ChEBI" id="CHEBI:15378"/>
        <dbReference type="ChEBI" id="CHEBI:33019"/>
        <dbReference type="ChEBI" id="CHEBI:144842"/>
        <dbReference type="ChEBI" id="CHEBI:172873"/>
    </reaction>
    <physiologicalReaction direction="left-to-right" evidence="18">
        <dbReference type="Rhea" id="RHEA:67609"/>
    </physiologicalReaction>
</comment>
<dbReference type="SUPFAM" id="SSF55811">
    <property type="entry name" value="Nudix"/>
    <property type="match status" value="1"/>
</dbReference>
<evidence type="ECO:0000259" key="22">
    <source>
        <dbReference type="PROSITE" id="PS51462"/>
    </source>
</evidence>
<evidence type="ECO:0000256" key="13">
    <source>
        <dbReference type="ARBA" id="ARBA00029673"/>
    </source>
</evidence>
<name>A0A813N666_9BILA</name>
<dbReference type="GO" id="GO:0008828">
    <property type="term" value="F:dATP diphosphatase activity"/>
    <property type="evidence" value="ECO:0007669"/>
    <property type="project" value="UniProtKB-EC"/>
</dbReference>
<accession>A0A813N666</accession>
<evidence type="ECO:0000256" key="11">
    <source>
        <dbReference type="ARBA" id="ARBA00026103"/>
    </source>
</evidence>
<dbReference type="PROSITE" id="PS51462">
    <property type="entry name" value="NUDIX"/>
    <property type="match status" value="1"/>
</dbReference>
<evidence type="ECO:0000256" key="7">
    <source>
        <dbReference type="ARBA" id="ARBA00024448"/>
    </source>
</evidence>
<comment type="caution">
    <text evidence="23">The sequence shown here is derived from an EMBL/GenBank/DDBJ whole genome shotgun (WGS) entry which is preliminary data.</text>
</comment>
<comment type="catalytic activity">
    <reaction evidence="8">
        <text>2-oxo-dATP + H2O = 2-oxo-dAMP + diphosphate + H(+)</text>
        <dbReference type="Rhea" id="RHEA:31583"/>
        <dbReference type="ChEBI" id="CHEBI:15377"/>
        <dbReference type="ChEBI" id="CHEBI:15378"/>
        <dbReference type="ChEBI" id="CHEBI:33019"/>
        <dbReference type="ChEBI" id="CHEBI:63212"/>
        <dbReference type="ChEBI" id="CHEBI:77897"/>
        <dbReference type="EC" id="3.6.1.56"/>
    </reaction>
    <physiologicalReaction direction="left-to-right" evidence="8">
        <dbReference type="Rhea" id="RHEA:31584"/>
    </physiologicalReaction>
</comment>
<protein>
    <recommendedName>
        <fullName evidence="12">Oxidized purine nucleoside triphosphate hydrolase</fullName>
        <ecNumber evidence="11">3.6.1.56</ecNumber>
    </recommendedName>
    <alternativeName>
        <fullName evidence="16">2-hydroxy-dATP diphosphatase</fullName>
    </alternativeName>
    <alternativeName>
        <fullName evidence="15">7,8-dihydro-8-oxoguanine triphosphatase</fullName>
    </alternativeName>
    <alternativeName>
        <fullName evidence="14">8-oxo-dGTPase</fullName>
    </alternativeName>
    <alternativeName>
        <fullName evidence="17">Methylated purine nucleoside triphosphate hydrolase</fullName>
    </alternativeName>
    <alternativeName>
        <fullName evidence="13">Nucleoside diphosphate-linked moiety X motif 1</fullName>
    </alternativeName>
</protein>
<evidence type="ECO:0000256" key="8">
    <source>
        <dbReference type="ARBA" id="ARBA00024459"/>
    </source>
</evidence>
<dbReference type="Gene3D" id="3.90.79.10">
    <property type="entry name" value="Nucleoside Triphosphate Pyrophosphohydrolase"/>
    <property type="match status" value="1"/>
</dbReference>
<keyword evidence="24" id="KW-1185">Reference proteome</keyword>
<evidence type="ECO:0000256" key="2">
    <source>
        <dbReference type="ARBA" id="ARBA00005582"/>
    </source>
</evidence>
<evidence type="ECO:0000256" key="20">
    <source>
        <dbReference type="ARBA" id="ARBA00049032"/>
    </source>
</evidence>
<dbReference type="GO" id="GO:0046872">
    <property type="term" value="F:metal ion binding"/>
    <property type="evidence" value="ECO:0007669"/>
    <property type="project" value="UniProtKB-KW"/>
</dbReference>
<dbReference type="InterPro" id="IPR015797">
    <property type="entry name" value="NUDIX_hydrolase-like_dom_sf"/>
</dbReference>
<organism evidence="23 24">
    <name type="scientific">Brachionus calyciflorus</name>
    <dbReference type="NCBI Taxonomy" id="104777"/>
    <lineage>
        <taxon>Eukaryota</taxon>
        <taxon>Metazoa</taxon>
        <taxon>Spiralia</taxon>
        <taxon>Gnathifera</taxon>
        <taxon>Rotifera</taxon>
        <taxon>Eurotatoria</taxon>
        <taxon>Monogononta</taxon>
        <taxon>Pseudotrocha</taxon>
        <taxon>Ploima</taxon>
        <taxon>Brachionidae</taxon>
        <taxon>Brachionus</taxon>
    </lineage>
</organism>
<proteinExistence type="inferred from homology"/>
<dbReference type="GO" id="GO:0005737">
    <property type="term" value="C:cytoplasm"/>
    <property type="evidence" value="ECO:0007669"/>
    <property type="project" value="TreeGrafter"/>
</dbReference>
<dbReference type="EMBL" id="CAJNOC010000227">
    <property type="protein sequence ID" value="CAF0730081.1"/>
    <property type="molecule type" value="Genomic_DNA"/>
</dbReference>
<comment type="catalytic activity">
    <reaction evidence="10">
        <text>2-oxo-ATP + H2O = 2-oxo-AMP + diphosphate + H(+)</text>
        <dbReference type="Rhea" id="RHEA:67392"/>
        <dbReference type="ChEBI" id="CHEBI:15377"/>
        <dbReference type="ChEBI" id="CHEBI:15378"/>
        <dbReference type="ChEBI" id="CHEBI:33019"/>
        <dbReference type="ChEBI" id="CHEBI:71395"/>
        <dbReference type="ChEBI" id="CHEBI:172878"/>
    </reaction>
    <physiologicalReaction direction="left-to-right" evidence="10">
        <dbReference type="Rhea" id="RHEA:67393"/>
    </physiologicalReaction>
</comment>
<evidence type="ECO:0000256" key="16">
    <source>
        <dbReference type="ARBA" id="ARBA00031927"/>
    </source>
</evidence>
<dbReference type="CDD" id="cd03427">
    <property type="entry name" value="NUDIX_MTH1_Nudt1"/>
    <property type="match status" value="1"/>
</dbReference>
<keyword evidence="6" id="KW-0460">Magnesium</keyword>
<evidence type="ECO:0000256" key="9">
    <source>
        <dbReference type="ARBA" id="ARBA00024486"/>
    </source>
</evidence>
<evidence type="ECO:0000256" key="6">
    <source>
        <dbReference type="ARBA" id="ARBA00022842"/>
    </source>
</evidence>
<evidence type="ECO:0000313" key="24">
    <source>
        <dbReference type="Proteomes" id="UP000663879"/>
    </source>
</evidence>
<dbReference type="AlphaFoldDB" id="A0A813N666"/>
<dbReference type="EC" id="3.6.1.56" evidence="11"/>
<comment type="catalytic activity">
    <reaction evidence="20">
        <text>N(6)-methyl-dATP + H2O = N(6)-methyl-dAMP + diphosphate + H(+)</text>
        <dbReference type="Rhea" id="RHEA:67604"/>
        <dbReference type="ChEBI" id="CHEBI:15377"/>
        <dbReference type="ChEBI" id="CHEBI:15378"/>
        <dbReference type="ChEBI" id="CHEBI:33019"/>
        <dbReference type="ChEBI" id="CHEBI:169976"/>
        <dbReference type="ChEBI" id="CHEBI:172872"/>
    </reaction>
    <physiologicalReaction direction="left-to-right" evidence="20">
        <dbReference type="Rhea" id="RHEA:67605"/>
    </physiologicalReaction>
</comment>
<evidence type="ECO:0000256" key="18">
    <source>
        <dbReference type="ARBA" id="ARBA00048002"/>
    </source>
</evidence>
<evidence type="ECO:0000256" key="21">
    <source>
        <dbReference type="ARBA" id="ARBA00053094"/>
    </source>
</evidence>
<keyword evidence="5" id="KW-0378">Hydrolase</keyword>
<dbReference type="GO" id="GO:0008413">
    <property type="term" value="F:8-oxo-7,8-dihydroguanosine triphosphate pyrophosphatase activity"/>
    <property type="evidence" value="ECO:0007669"/>
    <property type="project" value="InterPro"/>
</dbReference>
<evidence type="ECO:0000256" key="17">
    <source>
        <dbReference type="ARBA" id="ARBA00032071"/>
    </source>
</evidence>
<comment type="catalytic activity">
    <reaction evidence="7">
        <text>8-oxo-dATP + H2O = 8-oxo-dAMP + diphosphate + H(+)</text>
        <dbReference type="Rhea" id="RHEA:65396"/>
        <dbReference type="ChEBI" id="CHEBI:15377"/>
        <dbReference type="ChEBI" id="CHEBI:15378"/>
        <dbReference type="ChEBI" id="CHEBI:33019"/>
        <dbReference type="ChEBI" id="CHEBI:71361"/>
        <dbReference type="ChEBI" id="CHEBI:172871"/>
    </reaction>
    <physiologicalReaction direction="left-to-right" evidence="7">
        <dbReference type="Rhea" id="RHEA:65397"/>
    </physiologicalReaction>
</comment>
<comment type="function">
    <text evidence="21">Oxidized purine nucleoside triphosphate hydrolase which is a prominent sanitizer of the oxidized nucleotide pool. Catalyzes the hydrolysis of 2-oxo-dATP (2-hydroxy-dATP) into 2-oxo-dAMP. Also has a significant hydrolase activity toward 2-oxo-ATP, 8-oxo-dGTP and 8-oxo-dATP. Through the hydrolysis of oxidized purine nucleoside triphosphates, prevents their incorporation into DNA and the subsequent transversions A:T to C:G and G:C to T:A. Also catalyzes the hydrolysis of methylated purine nucleoside triphosphate preventing their integration into DNA. Through this antimutagenic activity protects cells from oxidative stress.</text>
</comment>
<dbReference type="Proteomes" id="UP000663879">
    <property type="component" value="Unassembled WGS sequence"/>
</dbReference>
<evidence type="ECO:0000256" key="10">
    <source>
        <dbReference type="ARBA" id="ARBA00024596"/>
    </source>
</evidence>
<comment type="subunit">
    <text evidence="3">Monomer.</text>
</comment>
<dbReference type="PRINTS" id="PR01403">
    <property type="entry name" value="8OXTPHPHTASE"/>
</dbReference>
<evidence type="ECO:0000256" key="12">
    <source>
        <dbReference type="ARBA" id="ARBA00026218"/>
    </source>
</evidence>
<evidence type="ECO:0000256" key="5">
    <source>
        <dbReference type="ARBA" id="ARBA00022801"/>
    </source>
</evidence>
<evidence type="ECO:0000256" key="15">
    <source>
        <dbReference type="ARBA" id="ARBA00030682"/>
    </source>
</evidence>
<dbReference type="GO" id="GO:0042262">
    <property type="term" value="P:DNA protection"/>
    <property type="evidence" value="ECO:0007669"/>
    <property type="project" value="InterPro"/>
</dbReference>
<dbReference type="PANTHER" id="PTHR43758:SF2">
    <property type="entry name" value="OXIDIZED PURINE NUCLEOSIDE TRIPHOSPHATE HYDROLASE"/>
    <property type="match status" value="1"/>
</dbReference>
<comment type="similarity">
    <text evidence="2">Belongs to the Nudix hydrolase family.</text>
</comment>
<comment type="catalytic activity">
    <reaction evidence="19">
        <text>O(6)-methyl-dGTP + H2O = O(6)-methyl-dGMP + diphosphate + H(+)</text>
        <dbReference type="Rhea" id="RHEA:67600"/>
        <dbReference type="ChEBI" id="CHEBI:15377"/>
        <dbReference type="ChEBI" id="CHEBI:15378"/>
        <dbReference type="ChEBI" id="CHEBI:33019"/>
        <dbReference type="ChEBI" id="CHEBI:169974"/>
        <dbReference type="ChEBI" id="CHEBI:169975"/>
    </reaction>
    <physiologicalReaction direction="left-to-right" evidence="19">
        <dbReference type="Rhea" id="RHEA:67601"/>
    </physiologicalReaction>
</comment>
<evidence type="ECO:0000256" key="14">
    <source>
        <dbReference type="ARBA" id="ARBA00030634"/>
    </source>
</evidence>
<feature type="domain" description="Nudix hydrolase" evidence="22">
    <location>
        <begin position="2"/>
        <end position="134"/>
    </location>
</feature>
<evidence type="ECO:0000313" key="23">
    <source>
        <dbReference type="EMBL" id="CAF0730081.1"/>
    </source>
</evidence>
<comment type="catalytic activity">
    <reaction evidence="9">
        <text>8-oxo-dGTP + H2O = 8-oxo-dGMP + diphosphate + H(+)</text>
        <dbReference type="Rhea" id="RHEA:31575"/>
        <dbReference type="ChEBI" id="CHEBI:15377"/>
        <dbReference type="ChEBI" id="CHEBI:15378"/>
        <dbReference type="ChEBI" id="CHEBI:33019"/>
        <dbReference type="ChEBI" id="CHEBI:63224"/>
        <dbReference type="ChEBI" id="CHEBI:77896"/>
    </reaction>
    <physiologicalReaction direction="left-to-right" evidence="9">
        <dbReference type="Rhea" id="RHEA:31576"/>
    </physiologicalReaction>
</comment>
<dbReference type="OrthoDB" id="408303at2759"/>
<comment type="cofactor">
    <cofactor evidence="1">
        <name>Mg(2+)</name>
        <dbReference type="ChEBI" id="CHEBI:18420"/>
    </cofactor>
</comment>
<reference evidence="23" key="1">
    <citation type="submission" date="2021-02" db="EMBL/GenBank/DDBJ databases">
        <authorList>
            <person name="Nowell W R."/>
        </authorList>
    </citation>
    <scope>NUCLEOTIDE SEQUENCE</scope>
    <source>
        <strain evidence="23">Ploen Becks lab</strain>
    </source>
</reference>
<sequence length="160" mass="19142">MIRRFYSLVFVRDTVNRKVLLGLKKRGFGKFKWNGLGGKVQPGESILDSAKRESKEEANVDLTHLKYVGYLEFLFENDTETILTTHVFCSDQYSGNITESEEIRPQWFNYDNIPFDNMWKDDIYWFHFMLSDKLFKGRFYFKADQETIENYELNEVEKLE</sequence>
<evidence type="ECO:0000256" key="19">
    <source>
        <dbReference type="ARBA" id="ARBA00048894"/>
    </source>
</evidence>
<keyword evidence="4" id="KW-0479">Metal-binding</keyword>
<evidence type="ECO:0000256" key="3">
    <source>
        <dbReference type="ARBA" id="ARBA00011245"/>
    </source>
</evidence>
<evidence type="ECO:0000256" key="1">
    <source>
        <dbReference type="ARBA" id="ARBA00001946"/>
    </source>
</evidence>
<dbReference type="PANTHER" id="PTHR43758">
    <property type="entry name" value="7,8-DIHYDRO-8-OXOGUANINE TRIPHOSPHATASE"/>
    <property type="match status" value="1"/>
</dbReference>
<dbReference type="InterPro" id="IPR000086">
    <property type="entry name" value="NUDIX_hydrolase_dom"/>
</dbReference>
<gene>
    <name evidence="23" type="ORF">OXX778_LOCUS2784</name>
</gene>
<dbReference type="InterPro" id="IPR003563">
    <property type="entry name" value="8ODP"/>
</dbReference>
<evidence type="ECO:0000256" key="4">
    <source>
        <dbReference type="ARBA" id="ARBA00022723"/>
    </source>
</evidence>
<dbReference type="Pfam" id="PF00293">
    <property type="entry name" value="NUDIX"/>
    <property type="match status" value="1"/>
</dbReference>